<name>A0A2N7NNF5_9VIBR</name>
<dbReference type="RefSeq" id="WP_102257441.1">
    <property type="nucleotide sequence ID" value="NZ_MDBG01000173.1"/>
</dbReference>
<protein>
    <recommendedName>
        <fullName evidence="6">Bacterial virulence protein VirB8 domain-containing protein</fullName>
    </recommendedName>
</protein>
<reference evidence="2" key="3">
    <citation type="journal article" date="2018" name="Nature">
        <title>A major lineage of non-tailed dsDNA viruses as unrecognized killers of marine bacteria.</title>
        <authorList>
            <person name="Kauffman K.M."/>
            <person name="Hussain F.A."/>
            <person name="Yang J."/>
            <person name="Arevalo P."/>
            <person name="Brown J.M."/>
            <person name="Chang W.K."/>
            <person name="VanInsberghe D."/>
            <person name="Elsherbini J."/>
            <person name="Sharma R.S."/>
            <person name="Cutler M.B."/>
            <person name="Kelly L."/>
            <person name="Polz M.F."/>
        </authorList>
    </citation>
    <scope>NUCLEOTIDE SEQUENCE</scope>
    <source>
        <strain evidence="2">10N.222.48.A2</strain>
    </source>
</reference>
<comment type="caution">
    <text evidence="2">The sequence shown here is derived from an EMBL/GenBank/DDBJ whole genome shotgun (WGS) entry which is preliminary data.</text>
</comment>
<dbReference type="Proteomes" id="UP000235579">
    <property type="component" value="Unassembled WGS sequence"/>
</dbReference>
<keyword evidence="1" id="KW-0472">Membrane</keyword>
<dbReference type="AlphaFoldDB" id="A0A2N7NNF5"/>
<gene>
    <name evidence="2" type="ORF">BCS92_05145</name>
    <name evidence="3" type="ORF">FC057_20145</name>
</gene>
<reference evidence="4" key="1">
    <citation type="submission" date="2016-07" db="EMBL/GenBank/DDBJ databases">
        <title>Nontailed viruses are major unrecognized killers of bacteria in the ocean.</title>
        <authorList>
            <person name="Kauffman K."/>
            <person name="Hussain F."/>
            <person name="Yang J."/>
            <person name="Arevalo P."/>
            <person name="Brown J."/>
            <person name="Cutler M."/>
            <person name="Kelly L."/>
            <person name="Polz M.F."/>
        </authorList>
    </citation>
    <scope>NUCLEOTIDE SEQUENCE [LARGE SCALE GENOMIC DNA]</scope>
    <source>
        <strain evidence="4">10N.222.48.A2</strain>
    </source>
</reference>
<sequence>MADPKKIAKNAEKVAARANDTIKFIQYTQQALIQSLLFQAETITSQRKTIKMLILSVIVLSIGLVVAATREMPEAQVYGRDKNGHFYNLVPLNKNDVHLTNIRIWAETCVIDSLDLSFINTLNRINKILNSCFSDQGKKSYQNWLLAGTSDRTISFSNNSEIYADSELGMIIEDEVTLNASPKSPGRLREIQPITDGETGESIKRWELTFSILLRKQEGLKGSGTSTKVAKVIMSRTNNPAFEYGVSIDSYSLSSSR</sequence>
<feature type="transmembrane region" description="Helical" evidence="1">
    <location>
        <begin position="52"/>
        <end position="69"/>
    </location>
</feature>
<dbReference type="EMBL" id="MDBP01000014">
    <property type="protein sequence ID" value="PMP17794.1"/>
    <property type="molecule type" value="Genomic_DNA"/>
</dbReference>
<reference evidence="3 5" key="4">
    <citation type="submission" date="2019-04" db="EMBL/GenBank/DDBJ databases">
        <title>A reverse ecology approach based on a biological definition of microbial populations.</title>
        <authorList>
            <person name="Arevalo P."/>
            <person name="Vaninsberghe D."/>
            <person name="Elsherbini J."/>
            <person name="Gore J."/>
            <person name="Polz M."/>
        </authorList>
    </citation>
    <scope>NUCLEOTIDE SEQUENCE [LARGE SCALE GENOMIC DNA]</scope>
    <source>
        <strain evidence="3 5">10N.222.45.A8</strain>
    </source>
</reference>
<evidence type="ECO:0000313" key="3">
    <source>
        <dbReference type="EMBL" id="TKG28999.1"/>
    </source>
</evidence>
<accession>A0A2N7NNF5</accession>
<evidence type="ECO:0000313" key="5">
    <source>
        <dbReference type="Proteomes" id="UP000308018"/>
    </source>
</evidence>
<dbReference type="EMBL" id="SYVV01000037">
    <property type="protein sequence ID" value="TKG28999.1"/>
    <property type="molecule type" value="Genomic_DNA"/>
</dbReference>
<proteinExistence type="predicted"/>
<keyword evidence="1" id="KW-0812">Transmembrane</keyword>
<evidence type="ECO:0000313" key="2">
    <source>
        <dbReference type="EMBL" id="PMP17794.1"/>
    </source>
</evidence>
<reference evidence="2" key="2">
    <citation type="submission" date="2016-07" db="EMBL/GenBank/DDBJ databases">
        <authorList>
            <person name="Wan K."/>
            <person name="Booth B."/>
            <person name="Spirohn K."/>
            <person name="Hao T."/>
            <person name="Hu Y."/>
            <person name="Calderwood M."/>
            <person name="Hill D."/>
            <person name="Mohr S."/>
            <person name="Vidal M."/>
            <person name="Celniker S."/>
            <person name="Perrimon N."/>
        </authorList>
    </citation>
    <scope>NUCLEOTIDE SEQUENCE</scope>
    <source>
        <strain evidence="2">10N.222.48.A2</strain>
    </source>
</reference>
<keyword evidence="1" id="KW-1133">Transmembrane helix</keyword>
<dbReference type="Proteomes" id="UP000308018">
    <property type="component" value="Unassembled WGS sequence"/>
</dbReference>
<organism evidence="2 4">
    <name type="scientific">Vibrio tasmaniensis</name>
    <dbReference type="NCBI Taxonomy" id="212663"/>
    <lineage>
        <taxon>Bacteria</taxon>
        <taxon>Pseudomonadati</taxon>
        <taxon>Pseudomonadota</taxon>
        <taxon>Gammaproteobacteria</taxon>
        <taxon>Vibrionales</taxon>
        <taxon>Vibrionaceae</taxon>
        <taxon>Vibrio</taxon>
    </lineage>
</organism>
<evidence type="ECO:0000256" key="1">
    <source>
        <dbReference type="SAM" id="Phobius"/>
    </source>
</evidence>
<evidence type="ECO:0008006" key="6">
    <source>
        <dbReference type="Google" id="ProtNLM"/>
    </source>
</evidence>
<evidence type="ECO:0000313" key="4">
    <source>
        <dbReference type="Proteomes" id="UP000235579"/>
    </source>
</evidence>